<dbReference type="Proteomes" id="UP000634476">
    <property type="component" value="Unassembled WGS sequence"/>
</dbReference>
<name>A0A8J3WUU8_9ACTN</name>
<gene>
    <name evidence="1" type="ORF">Pta02_39960</name>
</gene>
<keyword evidence="2" id="KW-1185">Reference proteome</keyword>
<dbReference type="SUPFAM" id="SSF51735">
    <property type="entry name" value="NAD(P)-binding Rossmann-fold domains"/>
    <property type="match status" value="1"/>
</dbReference>
<comment type="caution">
    <text evidence="1">The sequence shown here is derived from an EMBL/GenBank/DDBJ whole genome shotgun (WGS) entry which is preliminary data.</text>
</comment>
<reference evidence="1" key="1">
    <citation type="submission" date="2021-01" db="EMBL/GenBank/DDBJ databases">
        <title>Whole genome shotgun sequence of Planobispora takensis NBRC 109077.</title>
        <authorList>
            <person name="Komaki H."/>
            <person name="Tamura T."/>
        </authorList>
    </citation>
    <scope>NUCLEOTIDE SEQUENCE</scope>
    <source>
        <strain evidence="1">NBRC 109077</strain>
    </source>
</reference>
<dbReference type="AlphaFoldDB" id="A0A8J3WUU8"/>
<dbReference type="InterPro" id="IPR036291">
    <property type="entry name" value="NAD(P)-bd_dom_sf"/>
</dbReference>
<proteinExistence type="predicted"/>
<dbReference type="EMBL" id="BOOK01000029">
    <property type="protein sequence ID" value="GII01988.1"/>
    <property type="molecule type" value="Genomic_DNA"/>
</dbReference>
<organism evidence="1 2">
    <name type="scientific">Planobispora takensis</name>
    <dbReference type="NCBI Taxonomy" id="1367882"/>
    <lineage>
        <taxon>Bacteria</taxon>
        <taxon>Bacillati</taxon>
        <taxon>Actinomycetota</taxon>
        <taxon>Actinomycetes</taxon>
        <taxon>Streptosporangiales</taxon>
        <taxon>Streptosporangiaceae</taxon>
        <taxon>Planobispora</taxon>
    </lineage>
</organism>
<evidence type="ECO:0000313" key="1">
    <source>
        <dbReference type="EMBL" id="GII01988.1"/>
    </source>
</evidence>
<protein>
    <recommendedName>
        <fullName evidence="3">Saccharopine dehydrogenase</fullName>
    </recommendedName>
</protein>
<dbReference type="Gene3D" id="3.40.50.720">
    <property type="entry name" value="NAD(P)-binding Rossmann-like Domain"/>
    <property type="match status" value="1"/>
</dbReference>
<evidence type="ECO:0008006" key="3">
    <source>
        <dbReference type="Google" id="ProtNLM"/>
    </source>
</evidence>
<accession>A0A8J3WUU8</accession>
<evidence type="ECO:0000313" key="2">
    <source>
        <dbReference type="Proteomes" id="UP000634476"/>
    </source>
</evidence>
<sequence length="312" mass="32090">MLGGYGAVGAGIVAELRGRGEEALAAGRNPRLADVVVDLREPRTLAAALSGVDVVVNAAGAEDPAVAEAVTGAGAAFVDVTATTGYVAALERLTPRAPVLLSVGLAPGLTNLLAAEVHGESPDTPIDIALLLGAGERHGDASTAWAYDLLGRGFRDPATGRRVRNYTLGRRFVLPGQGPRRLYRADYSDQHVLTRDLGVAVRTYFGLDSRAATAALAALTRVPGASRAPRGLHLPGGDRWLAMARGRDGTTRWLGGHGQSRATAVIAAAAARAAAGLPAGVHHLHRVLTLADLTVTLGGPGAAAECRRSRRG</sequence>